<dbReference type="HOGENOM" id="CLU_018394_1_1_1"/>
<evidence type="ECO:0000256" key="2">
    <source>
        <dbReference type="ARBA" id="ARBA00008300"/>
    </source>
</evidence>
<dbReference type="PANTHER" id="PTHR13390">
    <property type="entry name" value="LIPASE"/>
    <property type="match status" value="1"/>
</dbReference>
<keyword evidence="6" id="KW-1185">Reference proteome</keyword>
<evidence type="ECO:0000256" key="4">
    <source>
        <dbReference type="ARBA" id="ARBA00022801"/>
    </source>
</evidence>
<reference evidence="5 6" key="1">
    <citation type="journal article" date="2012" name="G3 (Bethesda)">
        <title>Pichia sorbitophila, an interspecies yeast hybrid reveals early steps of genome resolution following polyploidization.</title>
        <authorList>
            <person name="Leh Louis V."/>
            <person name="Despons L."/>
            <person name="Friedrich A."/>
            <person name="Martin T."/>
            <person name="Durrens P."/>
            <person name="Casaregola S."/>
            <person name="Neuveglise C."/>
            <person name="Fairhead C."/>
            <person name="Marck C."/>
            <person name="Cruz J.A."/>
            <person name="Straub M.L."/>
            <person name="Kugler V."/>
            <person name="Sacerdot C."/>
            <person name="Uzunov Z."/>
            <person name="Thierry A."/>
            <person name="Weiss S."/>
            <person name="Bleykasten C."/>
            <person name="De Montigny J."/>
            <person name="Jacques N."/>
            <person name="Jung P."/>
            <person name="Lemaire M."/>
            <person name="Mallet S."/>
            <person name="Morel G."/>
            <person name="Richard G.F."/>
            <person name="Sarkar A."/>
            <person name="Savel G."/>
            <person name="Schacherer J."/>
            <person name="Seret M.L."/>
            <person name="Talla E."/>
            <person name="Samson G."/>
            <person name="Jubin C."/>
            <person name="Poulain J."/>
            <person name="Vacherie B."/>
            <person name="Barbe V."/>
            <person name="Pelletier E."/>
            <person name="Sherman D.J."/>
            <person name="Westhof E."/>
            <person name="Weissenbach J."/>
            <person name="Baret P.V."/>
            <person name="Wincker P."/>
            <person name="Gaillardin C."/>
            <person name="Dujon B."/>
            <person name="Souciet J.L."/>
        </authorList>
    </citation>
    <scope>NUCLEOTIDE SEQUENCE [LARGE SCALE GENOMIC DNA]</scope>
    <source>
        <strain evidence="6">ATCC MYA-4447 / BCRC 22081 / CBS 7064 / NBRC 10061 / NRRL Y-12695</strain>
    </source>
</reference>
<dbReference type="Proteomes" id="UP000005222">
    <property type="component" value="Chromosome N"/>
</dbReference>
<evidence type="ECO:0000256" key="1">
    <source>
        <dbReference type="ARBA" id="ARBA00004502"/>
    </source>
</evidence>
<dbReference type="OrthoDB" id="448051at2759"/>
<dbReference type="FunCoup" id="G8Y070">
    <property type="interactions" value="138"/>
</dbReference>
<proteinExistence type="inferred from homology"/>
<evidence type="ECO:0000313" key="5">
    <source>
        <dbReference type="EMBL" id="CCE87329.1"/>
    </source>
</evidence>
<dbReference type="GO" id="GO:0019915">
    <property type="term" value="P:lipid storage"/>
    <property type="evidence" value="ECO:0007669"/>
    <property type="project" value="InterPro"/>
</dbReference>
<gene>
    <name evidence="5" type="primary">Piso0_005877</name>
    <name evidence="5" type="ORF">GNLVRS01_PISO0N24543g</name>
</gene>
<comment type="subcellular location">
    <subcellularLocation>
        <location evidence="1">Lipid droplet</location>
    </subcellularLocation>
</comment>
<dbReference type="Pfam" id="PF10230">
    <property type="entry name" value="LIDHydrolase"/>
    <property type="match status" value="1"/>
</dbReference>
<evidence type="ECO:0000313" key="6">
    <source>
        <dbReference type="Proteomes" id="UP000005222"/>
    </source>
</evidence>
<evidence type="ECO:0000256" key="3">
    <source>
        <dbReference type="ARBA" id="ARBA00022677"/>
    </source>
</evidence>
<dbReference type="EMBL" id="FO082046">
    <property type="protein sequence ID" value="CCE87329.1"/>
    <property type="molecule type" value="Genomic_DNA"/>
</dbReference>
<name>G8Y070_PICSO</name>
<dbReference type="InterPro" id="IPR029058">
    <property type="entry name" value="AB_hydrolase_fold"/>
</dbReference>
<organism evidence="5 6">
    <name type="scientific">Pichia sorbitophila (strain ATCC MYA-4447 / BCRC 22081 / CBS 7064 / NBRC 10061 / NRRL Y-12695)</name>
    <name type="common">Hybrid yeast</name>
    <dbReference type="NCBI Taxonomy" id="559304"/>
    <lineage>
        <taxon>Eukaryota</taxon>
        <taxon>Fungi</taxon>
        <taxon>Dikarya</taxon>
        <taxon>Ascomycota</taxon>
        <taxon>Saccharomycotina</taxon>
        <taxon>Pichiomycetes</taxon>
        <taxon>Debaryomycetaceae</taxon>
        <taxon>Millerozyma</taxon>
    </lineage>
</organism>
<protein>
    <submittedName>
        <fullName evidence="5">Piso0_005877 protein</fullName>
    </submittedName>
</protein>
<keyword evidence="4" id="KW-0378">Hydrolase</keyword>
<dbReference type="AlphaFoldDB" id="G8Y070"/>
<dbReference type="GO" id="GO:0005811">
    <property type="term" value="C:lipid droplet"/>
    <property type="evidence" value="ECO:0007669"/>
    <property type="project" value="UniProtKB-SubCell"/>
</dbReference>
<accession>G8Y070</accession>
<sequence length="331" mass="37915">MYEFIHNTNIYSKPPLVENSDRLLVLIPGNPGLVEYYVTYLNRIQQKVPSFELLALAHTGFNFKEQVLDRTEEDLPLGFYDLEFQIQQKVKILKEKIEKKNSNVNLYFLSHSMGSFVLQRVVKRLLDDKISEKINIKFLGLAFPTIIDIAQSDSGQKLTSLSQVLPIVSIASILSRISSYLPESIRKYAISTFLTKPKLDTKEATESFENSVDATAKFVSSSGAVRQALELAKQEMECITRDIDTNDWFFKTLPEKYGIKIWSFFGTKDHWVKNDARDFLMRRYYDHPGPNVLFQMADHSHGFCVSESVEFSEVTANALLELDPTLKSTNQ</sequence>
<dbReference type="PANTHER" id="PTHR13390:SF0">
    <property type="entry name" value="LIPID DROPLET-ASSOCIATED HYDROLASE"/>
    <property type="match status" value="1"/>
</dbReference>
<dbReference type="OMA" id="LIGYYHT"/>
<dbReference type="eggNOG" id="KOG3975">
    <property type="taxonomic scope" value="Eukaryota"/>
</dbReference>
<dbReference type="InterPro" id="IPR019363">
    <property type="entry name" value="LDAH"/>
</dbReference>
<dbReference type="SUPFAM" id="SSF53474">
    <property type="entry name" value="alpha/beta-Hydrolases"/>
    <property type="match status" value="1"/>
</dbReference>
<comment type="similarity">
    <text evidence="2">Belongs to the AB hydrolase superfamily. LDAH family.</text>
</comment>
<dbReference type="GO" id="GO:0016298">
    <property type="term" value="F:lipase activity"/>
    <property type="evidence" value="ECO:0007669"/>
    <property type="project" value="InterPro"/>
</dbReference>
<keyword evidence="3" id="KW-0551">Lipid droplet</keyword>
<dbReference type="InParanoid" id="G8Y070"/>